<dbReference type="AlphaFoldDB" id="A0A0A9Z3E1"/>
<reference evidence="2" key="1">
    <citation type="journal article" date="2014" name="PLoS ONE">
        <title>Transcriptome-Based Identification of ABC Transporters in the Western Tarnished Plant Bug Lygus hesperus.</title>
        <authorList>
            <person name="Hull J.J."/>
            <person name="Chaney K."/>
            <person name="Geib S.M."/>
            <person name="Fabrick J.A."/>
            <person name="Brent C.S."/>
            <person name="Walsh D."/>
            <person name="Lavine L.C."/>
        </authorList>
    </citation>
    <scope>NUCLEOTIDE SEQUENCE</scope>
</reference>
<name>A0A0A9Z3E1_LYGHE</name>
<sequence>MLFEQLSTCGEPLTNTELHAVLTSLLGGAGNNAGQVQKLPSMLSARLFSSSLLGFTDTGVGSDKGGLKQSLTQYDDNGDADSDIFSEVIDHDVTEDDDEEEDEEIYGEVYAIDKDVQ</sequence>
<reference evidence="2" key="2">
    <citation type="submission" date="2014-07" db="EMBL/GenBank/DDBJ databases">
        <authorList>
            <person name="Hull J."/>
        </authorList>
    </citation>
    <scope>NUCLEOTIDE SEQUENCE</scope>
</reference>
<accession>A0A0A9Z3E1</accession>
<proteinExistence type="predicted"/>
<dbReference type="EMBL" id="GBHO01007274">
    <property type="protein sequence ID" value="JAG36330.1"/>
    <property type="molecule type" value="Transcribed_RNA"/>
</dbReference>
<dbReference type="EMBL" id="GDHC01012187">
    <property type="protein sequence ID" value="JAQ06442.1"/>
    <property type="molecule type" value="Transcribed_RNA"/>
</dbReference>
<gene>
    <name evidence="2" type="primary">hrcA_3</name>
    <name evidence="1" type="synonym">hrcA_4</name>
    <name evidence="1" type="ORF">CM83_52170</name>
    <name evidence="2" type="ORF">CM83_52171</name>
    <name evidence="3" type="ORF">g.14504</name>
</gene>
<protein>
    <submittedName>
        <fullName evidence="2">Heat-inducible transcription repressor HrcA</fullName>
    </submittedName>
</protein>
<organism evidence="2">
    <name type="scientific">Lygus hesperus</name>
    <name type="common">Western plant bug</name>
    <dbReference type="NCBI Taxonomy" id="30085"/>
    <lineage>
        <taxon>Eukaryota</taxon>
        <taxon>Metazoa</taxon>
        <taxon>Ecdysozoa</taxon>
        <taxon>Arthropoda</taxon>
        <taxon>Hexapoda</taxon>
        <taxon>Insecta</taxon>
        <taxon>Pterygota</taxon>
        <taxon>Neoptera</taxon>
        <taxon>Paraneoptera</taxon>
        <taxon>Hemiptera</taxon>
        <taxon>Heteroptera</taxon>
        <taxon>Panheteroptera</taxon>
        <taxon>Cimicomorpha</taxon>
        <taxon>Miridae</taxon>
        <taxon>Mirini</taxon>
        <taxon>Lygus</taxon>
    </lineage>
</organism>
<reference evidence="3" key="3">
    <citation type="journal article" date="2016" name="Gigascience">
        <title>De novo construction of an expanded transcriptome assembly for the western tarnished plant bug, Lygus hesperus.</title>
        <authorList>
            <person name="Tassone E.E."/>
            <person name="Geib S.M."/>
            <person name="Hall B."/>
            <person name="Fabrick J.A."/>
            <person name="Brent C.S."/>
            <person name="Hull J.J."/>
        </authorList>
    </citation>
    <scope>NUCLEOTIDE SEQUENCE</scope>
</reference>
<evidence type="ECO:0000313" key="2">
    <source>
        <dbReference type="EMBL" id="JAG36330.1"/>
    </source>
</evidence>
<dbReference type="EMBL" id="GBHO01007275">
    <property type="protein sequence ID" value="JAG36329.1"/>
    <property type="molecule type" value="Transcribed_RNA"/>
</dbReference>
<evidence type="ECO:0000313" key="1">
    <source>
        <dbReference type="EMBL" id="JAG36329.1"/>
    </source>
</evidence>
<evidence type="ECO:0000313" key="3">
    <source>
        <dbReference type="EMBL" id="JAQ06442.1"/>
    </source>
</evidence>